<feature type="region of interest" description="Disordered" evidence="1">
    <location>
        <begin position="33"/>
        <end position="56"/>
    </location>
</feature>
<evidence type="ECO:0000313" key="3">
    <source>
        <dbReference type="Proteomes" id="UP000236291"/>
    </source>
</evidence>
<evidence type="ECO:0000256" key="1">
    <source>
        <dbReference type="SAM" id="MobiDB-lite"/>
    </source>
</evidence>
<gene>
    <name evidence="2" type="ORF">L195_g062599</name>
</gene>
<dbReference type="Proteomes" id="UP000236291">
    <property type="component" value="Unassembled WGS sequence"/>
</dbReference>
<reference evidence="2 3" key="1">
    <citation type="journal article" date="2014" name="Am. J. Bot.">
        <title>Genome assembly and annotation for red clover (Trifolium pratense; Fabaceae).</title>
        <authorList>
            <person name="Istvanek J."/>
            <person name="Jaros M."/>
            <person name="Krenek A."/>
            <person name="Repkova J."/>
        </authorList>
    </citation>
    <scope>NUCLEOTIDE SEQUENCE [LARGE SCALE GENOMIC DNA]</scope>
    <source>
        <strain evidence="3">cv. Tatra</strain>
        <tissue evidence="2">Young leaves</tissue>
    </source>
</reference>
<dbReference type="AlphaFoldDB" id="A0A2K3KGL9"/>
<dbReference type="EMBL" id="ASHM01179708">
    <property type="protein sequence ID" value="PNX65436.1"/>
    <property type="molecule type" value="Genomic_DNA"/>
</dbReference>
<feature type="non-terminal residue" evidence="2">
    <location>
        <position position="1"/>
    </location>
</feature>
<feature type="compositionally biased region" description="Acidic residues" evidence="1">
    <location>
        <begin position="43"/>
        <end position="56"/>
    </location>
</feature>
<organism evidence="2 3">
    <name type="scientific">Trifolium pratense</name>
    <name type="common">Red clover</name>
    <dbReference type="NCBI Taxonomy" id="57577"/>
    <lineage>
        <taxon>Eukaryota</taxon>
        <taxon>Viridiplantae</taxon>
        <taxon>Streptophyta</taxon>
        <taxon>Embryophyta</taxon>
        <taxon>Tracheophyta</taxon>
        <taxon>Spermatophyta</taxon>
        <taxon>Magnoliopsida</taxon>
        <taxon>eudicotyledons</taxon>
        <taxon>Gunneridae</taxon>
        <taxon>Pentapetalae</taxon>
        <taxon>rosids</taxon>
        <taxon>fabids</taxon>
        <taxon>Fabales</taxon>
        <taxon>Fabaceae</taxon>
        <taxon>Papilionoideae</taxon>
        <taxon>50 kb inversion clade</taxon>
        <taxon>NPAAA clade</taxon>
        <taxon>Hologalegina</taxon>
        <taxon>IRL clade</taxon>
        <taxon>Trifolieae</taxon>
        <taxon>Trifolium</taxon>
    </lineage>
</organism>
<reference evidence="2 3" key="2">
    <citation type="journal article" date="2017" name="Front. Plant Sci.">
        <title>Gene Classification and Mining of Molecular Markers Useful in Red Clover (Trifolium pratense) Breeding.</title>
        <authorList>
            <person name="Istvanek J."/>
            <person name="Dluhosova J."/>
            <person name="Dluhos P."/>
            <person name="Patkova L."/>
            <person name="Nedelnik J."/>
            <person name="Repkova J."/>
        </authorList>
    </citation>
    <scope>NUCLEOTIDE SEQUENCE [LARGE SCALE GENOMIC DNA]</scope>
    <source>
        <strain evidence="3">cv. Tatra</strain>
        <tissue evidence="2">Young leaves</tissue>
    </source>
</reference>
<name>A0A2K3KGL9_TRIPR</name>
<proteinExistence type="predicted"/>
<accession>A0A2K3KGL9</accession>
<comment type="caution">
    <text evidence="2">The sequence shown here is derived from an EMBL/GenBank/DDBJ whole genome shotgun (WGS) entry which is preliminary data.</text>
</comment>
<evidence type="ECO:0000313" key="2">
    <source>
        <dbReference type="EMBL" id="PNX65436.1"/>
    </source>
</evidence>
<protein>
    <submittedName>
        <fullName evidence="2">Uncharacterized protein</fullName>
    </submittedName>
</protein>
<sequence>ADCAASSVNQSSDVLPRKQIIVDLKVFSNVHPGVFDDNAGGDTEVEEEDSDASPSM</sequence>